<feature type="compositionally biased region" description="Low complexity" evidence="2">
    <location>
        <begin position="378"/>
        <end position="392"/>
    </location>
</feature>
<feature type="region of interest" description="Disordered" evidence="2">
    <location>
        <begin position="86"/>
        <end position="131"/>
    </location>
</feature>
<organism evidence="3 4">
    <name type="scientific">Stylonychia lemnae</name>
    <name type="common">Ciliate</name>
    <dbReference type="NCBI Taxonomy" id="5949"/>
    <lineage>
        <taxon>Eukaryota</taxon>
        <taxon>Sar</taxon>
        <taxon>Alveolata</taxon>
        <taxon>Ciliophora</taxon>
        <taxon>Intramacronucleata</taxon>
        <taxon>Spirotrichea</taxon>
        <taxon>Stichotrichia</taxon>
        <taxon>Sporadotrichida</taxon>
        <taxon>Oxytrichidae</taxon>
        <taxon>Stylonychinae</taxon>
        <taxon>Stylonychia</taxon>
    </lineage>
</organism>
<feature type="compositionally biased region" description="Polar residues" evidence="2">
    <location>
        <begin position="86"/>
        <end position="114"/>
    </location>
</feature>
<reference evidence="3 4" key="1">
    <citation type="submission" date="2014-06" db="EMBL/GenBank/DDBJ databases">
        <authorList>
            <person name="Swart Estienne"/>
        </authorList>
    </citation>
    <scope>NUCLEOTIDE SEQUENCE [LARGE SCALE GENOMIC DNA]</scope>
    <source>
        <strain evidence="3 4">130c</strain>
    </source>
</reference>
<feature type="region of interest" description="Disordered" evidence="2">
    <location>
        <begin position="307"/>
        <end position="330"/>
    </location>
</feature>
<gene>
    <name evidence="3" type="primary">Contig4184.g188</name>
    <name evidence="3" type="ORF">STYLEM_1535</name>
</gene>
<dbReference type="Proteomes" id="UP000039865">
    <property type="component" value="Unassembled WGS sequence"/>
</dbReference>
<sequence length="687" mass="78061">MNPKKAQKINKFENNQALMEVHNSLIELYLDVKVRSNEEIVNLNDDQLEREQQKLLEVDTLSLIEYIKTSIEILLNLKMETSMSANNYSNNKKRTSGNNRINTDTSNQLDNSQLTNNSNYTSTTNGQKEPPKAYEEIIQKLENDIRNHIRVEQQMKIAMEALQQKIEDKDRERAKLRQEYKLYVQELKLDKKRYIELLELRDQEMTQLNDRLKKYDNMERDYQTQLKKIGTQLEEFKTRERSNSNNNECVTHQNNLSRSLERPSIQYTTSRASIVINSHNNQNSQTFLKKGSSSGNLALGMNQSGFVRKNSLNNNSNSNNNNNTNSRKSPDRQTILIAQSLNQSSKVKTLANSNNSSQIKINMIDALKNRDLGAKKQSFLSTNNNSNNPSISKFQGSSELVGGHRKSNSSNMSSTQNLTSLKGLASQKSKKSLDRQQNSQKQAQQQNYNKYAVPTQSVVVQINPHQSAFNNLQQQNNSRQQNLMSKNQMPQTTQQSSYSILSAAGKINQNNAVKDEYDSHLLIGNDESFGNTTHNYCNQIQDTDIGENNHIQQVLPLNQNLENIPHHKSRANSSGNASSYSLNNTTRMRSKENQNNQGTKLISSKRQAAGTQLQCHVNPTNDSNKLSSTLNVDLSNIQKGSIQQPSNYKDQRVLNQSSSQNNLGNDNRPASAATQSLYTKLFLTQRK</sequence>
<evidence type="ECO:0000313" key="3">
    <source>
        <dbReference type="EMBL" id="CDW72573.1"/>
    </source>
</evidence>
<keyword evidence="4" id="KW-1185">Reference proteome</keyword>
<dbReference type="EMBL" id="CCKQ01001458">
    <property type="protein sequence ID" value="CDW72573.1"/>
    <property type="molecule type" value="Genomic_DNA"/>
</dbReference>
<feature type="coiled-coil region" evidence="1">
    <location>
        <begin position="152"/>
        <end position="225"/>
    </location>
</feature>
<accession>A0A077ZRM5</accession>
<protein>
    <submittedName>
        <fullName evidence="3">Uncharacterized protein</fullName>
    </submittedName>
</protein>
<feature type="region of interest" description="Disordered" evidence="2">
    <location>
        <begin position="378"/>
        <end position="448"/>
    </location>
</feature>
<evidence type="ECO:0000256" key="1">
    <source>
        <dbReference type="SAM" id="Coils"/>
    </source>
</evidence>
<keyword evidence="1" id="KW-0175">Coiled coil</keyword>
<name>A0A077ZRM5_STYLE</name>
<feature type="compositionally biased region" description="Low complexity" evidence="2">
    <location>
        <begin position="436"/>
        <end position="448"/>
    </location>
</feature>
<feature type="compositionally biased region" description="Low complexity" evidence="2">
    <location>
        <begin position="310"/>
        <end position="326"/>
    </location>
</feature>
<proteinExistence type="predicted"/>
<feature type="compositionally biased region" description="Low complexity" evidence="2">
    <location>
        <begin position="115"/>
        <end position="125"/>
    </location>
</feature>
<evidence type="ECO:0000313" key="4">
    <source>
        <dbReference type="Proteomes" id="UP000039865"/>
    </source>
</evidence>
<dbReference type="InParanoid" id="A0A077ZRM5"/>
<evidence type="ECO:0000256" key="2">
    <source>
        <dbReference type="SAM" id="MobiDB-lite"/>
    </source>
</evidence>
<dbReference type="AlphaFoldDB" id="A0A077ZRM5"/>
<feature type="compositionally biased region" description="Polar residues" evidence="2">
    <location>
        <begin position="408"/>
        <end position="420"/>
    </location>
</feature>
<dbReference type="OrthoDB" id="302883at2759"/>